<accession>A0A0A9DS46</accession>
<reference evidence="1" key="1">
    <citation type="submission" date="2014-09" db="EMBL/GenBank/DDBJ databases">
        <authorList>
            <person name="Magalhaes I.L.F."/>
            <person name="Oliveira U."/>
            <person name="Santos F.R."/>
            <person name="Vidigal T.H.D.A."/>
            <person name="Brescovit A.D."/>
            <person name="Santos A.J."/>
        </authorList>
    </citation>
    <scope>NUCLEOTIDE SEQUENCE</scope>
    <source>
        <tissue evidence="1">Shoot tissue taken approximately 20 cm above the soil surface</tissue>
    </source>
</reference>
<name>A0A0A9DS46_ARUDO</name>
<dbReference type="AlphaFoldDB" id="A0A0A9DS46"/>
<evidence type="ECO:0000313" key="1">
    <source>
        <dbReference type="EMBL" id="JAD91414.1"/>
    </source>
</evidence>
<sequence>MILLDNSLYIQFAANERWARGYTAAESIEALACLTITCLLNTFVSTSRCLMHSHLHYSHLYHCLFWQNVILSFGPLVRMRHFETTDQGAKL</sequence>
<protein>
    <submittedName>
        <fullName evidence="1">Uncharacterized protein</fullName>
    </submittedName>
</protein>
<dbReference type="EMBL" id="GBRH01206481">
    <property type="protein sequence ID" value="JAD91414.1"/>
    <property type="molecule type" value="Transcribed_RNA"/>
</dbReference>
<reference evidence="1" key="2">
    <citation type="journal article" date="2015" name="Data Brief">
        <title>Shoot transcriptome of the giant reed, Arundo donax.</title>
        <authorList>
            <person name="Barrero R.A."/>
            <person name="Guerrero F.D."/>
            <person name="Moolhuijzen P."/>
            <person name="Goolsby J.A."/>
            <person name="Tidwell J."/>
            <person name="Bellgard S.E."/>
            <person name="Bellgard M.I."/>
        </authorList>
    </citation>
    <scope>NUCLEOTIDE SEQUENCE</scope>
    <source>
        <tissue evidence="1">Shoot tissue taken approximately 20 cm above the soil surface</tissue>
    </source>
</reference>
<organism evidence="1">
    <name type="scientific">Arundo donax</name>
    <name type="common">Giant reed</name>
    <name type="synonym">Donax arundinaceus</name>
    <dbReference type="NCBI Taxonomy" id="35708"/>
    <lineage>
        <taxon>Eukaryota</taxon>
        <taxon>Viridiplantae</taxon>
        <taxon>Streptophyta</taxon>
        <taxon>Embryophyta</taxon>
        <taxon>Tracheophyta</taxon>
        <taxon>Spermatophyta</taxon>
        <taxon>Magnoliopsida</taxon>
        <taxon>Liliopsida</taxon>
        <taxon>Poales</taxon>
        <taxon>Poaceae</taxon>
        <taxon>PACMAD clade</taxon>
        <taxon>Arundinoideae</taxon>
        <taxon>Arundineae</taxon>
        <taxon>Arundo</taxon>
    </lineage>
</organism>
<proteinExistence type="predicted"/>